<dbReference type="RefSeq" id="WP_167550300.1">
    <property type="nucleotide sequence ID" value="NZ_FOSK01000006.1"/>
</dbReference>
<accession>A0A1I4ABX9</accession>
<name>A0A1I4ABX9_9HYPH</name>
<dbReference type="EMBL" id="FOSK01000006">
    <property type="protein sequence ID" value="SFK53803.1"/>
    <property type="molecule type" value="Genomic_DNA"/>
</dbReference>
<dbReference type="Pfam" id="PF06754">
    <property type="entry name" value="PhnG"/>
    <property type="match status" value="1"/>
</dbReference>
<dbReference type="InterPro" id="IPR009609">
    <property type="entry name" value="Phosphonate_metab_PhnG"/>
</dbReference>
<dbReference type="NCBIfam" id="TIGR03293">
    <property type="entry name" value="PhnG_redo"/>
    <property type="match status" value="1"/>
</dbReference>
<organism evidence="1 2">
    <name type="scientific">Pseudovibrio ascidiaceicola</name>
    <dbReference type="NCBI Taxonomy" id="285279"/>
    <lineage>
        <taxon>Bacteria</taxon>
        <taxon>Pseudomonadati</taxon>
        <taxon>Pseudomonadota</taxon>
        <taxon>Alphaproteobacteria</taxon>
        <taxon>Hyphomicrobiales</taxon>
        <taxon>Stappiaceae</taxon>
        <taxon>Pseudovibrio</taxon>
    </lineage>
</organism>
<evidence type="ECO:0000313" key="2">
    <source>
        <dbReference type="Proteomes" id="UP000199598"/>
    </source>
</evidence>
<comment type="caution">
    <text evidence="1">The sequence shown here is derived from an EMBL/GenBank/DDBJ whole genome shotgun (WGS) entry which is preliminary data.</text>
</comment>
<evidence type="ECO:0000313" key="1">
    <source>
        <dbReference type="EMBL" id="SFK53803.1"/>
    </source>
</evidence>
<reference evidence="1 2" key="1">
    <citation type="submission" date="2016-10" db="EMBL/GenBank/DDBJ databases">
        <authorList>
            <person name="Varghese N."/>
            <person name="Submissions S."/>
        </authorList>
    </citation>
    <scope>NUCLEOTIDE SEQUENCE [LARGE SCALE GENOMIC DNA]</scope>
    <source>
        <strain evidence="1 2">DSM 16392</strain>
    </source>
</reference>
<gene>
    <name evidence="1" type="ORF">SAMN04488518_106111</name>
</gene>
<keyword evidence="2" id="KW-1185">Reference proteome</keyword>
<protein>
    <submittedName>
        <fullName evidence="1">Alpha-D-ribose 1-methylphosphonate 5-triphosphate synthase subunit PhnG</fullName>
    </submittedName>
</protein>
<proteinExistence type="predicted"/>
<sequence length="156" mass="16836">MTASSLKEQSPEIAARQSAMGILAKASAQDLAETWKNLSLEPNYTVIRPAEIGLVMVRGRAGGTGAPFNMCEATVTRCVIALDDGTTGFGQALGRDKQKVLQAALVDALWQQSEHRDLIETKVLQPLASTQEQAENETRAEVAATKVDFFTMVRGE</sequence>
<dbReference type="Proteomes" id="UP000199598">
    <property type="component" value="Unassembled WGS sequence"/>
</dbReference>